<comment type="similarity">
    <text evidence="2">Belongs to the virb1 family.</text>
</comment>
<dbReference type="Pfam" id="PF01464">
    <property type="entry name" value="SLT"/>
    <property type="match status" value="1"/>
</dbReference>
<dbReference type="PANTHER" id="PTHR37423">
    <property type="entry name" value="SOLUBLE LYTIC MUREIN TRANSGLYCOSYLASE-RELATED"/>
    <property type="match status" value="1"/>
</dbReference>
<comment type="caution">
    <text evidence="6">The sequence shown here is derived from an EMBL/GenBank/DDBJ whole genome shotgun (WGS) entry which is preliminary data.</text>
</comment>
<dbReference type="SUPFAM" id="SSF53955">
    <property type="entry name" value="Lysozyme-like"/>
    <property type="match status" value="1"/>
</dbReference>
<dbReference type="Gene3D" id="1.10.530.10">
    <property type="match status" value="1"/>
</dbReference>
<dbReference type="InterPro" id="IPR008258">
    <property type="entry name" value="Transglycosylase_SLT_dom_1"/>
</dbReference>
<sequence length="653" mass="71763">MSRFAAALIALFLMVVSAWAERPRPLGWAMEAMRNGDWNVAATLAARDGPVAADVIEWHRLRAGRGSYTDIIAFLDRRPDWPGEDYLRRRSEPAVAAAGAEAIRAFYSASPPQTATGVLDYAAAQIEAGNDGEAQASVVMAWRTLPMRAPTQALYVSLYRDLLAPHHSARVAAMLWDGARDNAQNMFDLLPEGQVALARARIALQARAGNVDARIEAVPEALQNDPGLAHDRFEWRIRKGRWADAKALLLERSASAETLGRPEAWANRRRAMARDEMRDGDAMRAYQLASQHFLTSGSSFADLEWLSGYIALRKLDDPELALGHFQAHRDATRSPISRGRAGYWIGRAHEAMGQETEALAAYTEGAQYQTSFYGLLAAERAALPTDPDLDGSESFPDWRDSALAERDLFEAGMLLQASGDLSVAERFWTHLAESLEREDAGQLGQAAIDMDQPHLAVMIAKRVAQRGITLHAPYYPLHPLAKADLPMAPEMNLSIARRESEFDPAVQSGVGARGLMQIMPATAKEVAASLGRSADHSTGRLISDPVYNAELGATFLSQLAGRFGGNVVLMSAAYNAGPSRPIRWMTLYGDPRNGSDDFDMIDWIEHIPFRETRNYVMRVAESLPIYRARLGRDALPIPFSAELTGSTLLPFTP</sequence>
<dbReference type="InterPro" id="IPR000189">
    <property type="entry name" value="Transglyc_AS"/>
</dbReference>
<dbReference type="SUPFAM" id="SSF48435">
    <property type="entry name" value="Bacterial muramidases"/>
    <property type="match status" value="1"/>
</dbReference>
<protein>
    <submittedName>
        <fullName evidence="6">Lytic transglycosylase domain-containing protein</fullName>
    </submittedName>
</protein>
<evidence type="ECO:0000256" key="2">
    <source>
        <dbReference type="ARBA" id="ARBA00009387"/>
    </source>
</evidence>
<evidence type="ECO:0000313" key="6">
    <source>
        <dbReference type="EMBL" id="MFL4469735.1"/>
    </source>
</evidence>
<evidence type="ECO:0000259" key="5">
    <source>
        <dbReference type="Pfam" id="PF01464"/>
    </source>
</evidence>
<dbReference type="Gene3D" id="1.25.20.10">
    <property type="entry name" value="Bacterial muramidases"/>
    <property type="match status" value="1"/>
</dbReference>
<reference evidence="6 7" key="1">
    <citation type="submission" date="2024-08" db="EMBL/GenBank/DDBJ databases">
        <title>Tateyamaria sp. nov., isolated from marine algae.</title>
        <authorList>
            <person name="Choi B.J."/>
            <person name="Kim J.M."/>
            <person name="Lee J.K."/>
            <person name="Choi D.G."/>
            <person name="Bayburt H."/>
            <person name="Baek J.H."/>
            <person name="Han D.M."/>
            <person name="Jeon C.O."/>
        </authorList>
    </citation>
    <scope>NUCLEOTIDE SEQUENCE [LARGE SCALE GENOMIC DNA]</scope>
    <source>
        <strain evidence="6 7">KMU-156</strain>
    </source>
</reference>
<feature type="domain" description="Transglycosylase SLT" evidence="5">
    <location>
        <begin position="488"/>
        <end position="587"/>
    </location>
</feature>
<dbReference type="PANTHER" id="PTHR37423:SF2">
    <property type="entry name" value="MEMBRANE-BOUND LYTIC MUREIN TRANSGLYCOSYLASE C"/>
    <property type="match status" value="1"/>
</dbReference>
<feature type="chain" id="PRO_5046914165" evidence="4">
    <location>
        <begin position="21"/>
        <end position="653"/>
    </location>
</feature>
<feature type="signal peptide" evidence="4">
    <location>
        <begin position="1"/>
        <end position="20"/>
    </location>
</feature>
<comment type="similarity">
    <text evidence="1">Belongs to the transglycosylase Slt family.</text>
</comment>
<dbReference type="Proteomes" id="UP001627408">
    <property type="component" value="Unassembled WGS sequence"/>
</dbReference>
<organism evidence="6 7">
    <name type="scientific">Tateyamaria armeniaca</name>
    <dbReference type="NCBI Taxonomy" id="2518930"/>
    <lineage>
        <taxon>Bacteria</taxon>
        <taxon>Pseudomonadati</taxon>
        <taxon>Pseudomonadota</taxon>
        <taxon>Alphaproteobacteria</taxon>
        <taxon>Rhodobacterales</taxon>
        <taxon>Roseobacteraceae</taxon>
        <taxon>Tateyamaria</taxon>
    </lineage>
</organism>
<name>A0ABW8URI0_9RHOB</name>
<dbReference type="InterPro" id="IPR023346">
    <property type="entry name" value="Lysozyme-like_dom_sf"/>
</dbReference>
<dbReference type="InterPro" id="IPR008939">
    <property type="entry name" value="Lytic_TGlycosylase_superhlx_U"/>
</dbReference>
<dbReference type="CDD" id="cd13401">
    <property type="entry name" value="Slt70-like"/>
    <property type="match status" value="1"/>
</dbReference>
<gene>
    <name evidence="6" type="ORF">ACERZ8_07590</name>
</gene>
<evidence type="ECO:0000256" key="4">
    <source>
        <dbReference type="SAM" id="SignalP"/>
    </source>
</evidence>
<evidence type="ECO:0000256" key="3">
    <source>
        <dbReference type="ARBA" id="ARBA00022729"/>
    </source>
</evidence>
<dbReference type="EMBL" id="JBHDIY010000002">
    <property type="protein sequence ID" value="MFL4469735.1"/>
    <property type="molecule type" value="Genomic_DNA"/>
</dbReference>
<evidence type="ECO:0000313" key="7">
    <source>
        <dbReference type="Proteomes" id="UP001627408"/>
    </source>
</evidence>
<dbReference type="PROSITE" id="PS00922">
    <property type="entry name" value="TRANSGLYCOSYLASE"/>
    <property type="match status" value="1"/>
</dbReference>
<accession>A0ABW8URI0</accession>
<keyword evidence="7" id="KW-1185">Reference proteome</keyword>
<dbReference type="RefSeq" id="WP_407591643.1">
    <property type="nucleotide sequence ID" value="NZ_JBHDIY010000002.1"/>
</dbReference>
<evidence type="ECO:0000256" key="1">
    <source>
        <dbReference type="ARBA" id="ARBA00007734"/>
    </source>
</evidence>
<keyword evidence="3 4" id="KW-0732">Signal</keyword>
<proteinExistence type="inferred from homology"/>